<evidence type="ECO:0000256" key="7">
    <source>
        <dbReference type="ARBA" id="ARBA00022679"/>
    </source>
</evidence>
<comment type="pathway">
    <text evidence="3 13">Cofactor biosynthesis; tetrahydrofolate biosynthesis; 2-amino-4-hydroxy-6-hydroxymethyl-7,8-dihydropteridine diphosphate from 7,8-dihydroneopterin triphosphate: step 3/4.</text>
</comment>
<evidence type="ECO:0000256" key="2">
    <source>
        <dbReference type="ARBA" id="ARBA00001353"/>
    </source>
</evidence>
<dbReference type="CDD" id="cd00483">
    <property type="entry name" value="HPPK"/>
    <property type="match status" value="1"/>
</dbReference>
<evidence type="ECO:0000256" key="5">
    <source>
        <dbReference type="ARBA" id="ARBA00005708"/>
    </source>
</evidence>
<dbReference type="GO" id="GO:0016301">
    <property type="term" value="F:kinase activity"/>
    <property type="evidence" value="ECO:0007669"/>
    <property type="project" value="UniProtKB-KW"/>
</dbReference>
<dbReference type="NCBIfam" id="TIGR00526">
    <property type="entry name" value="folB_dom"/>
    <property type="match status" value="1"/>
</dbReference>
<evidence type="ECO:0000256" key="6">
    <source>
        <dbReference type="ARBA" id="ARBA00009640"/>
    </source>
</evidence>
<dbReference type="PATRIC" id="fig|861450.3.peg.967"/>
<comment type="similarity">
    <text evidence="5 13">Belongs to the DHNA family.</text>
</comment>
<dbReference type="GO" id="GO:0003848">
    <property type="term" value="F:2-amino-4-hydroxy-6-hydroxymethyldihydropteridine diphosphokinase activity"/>
    <property type="evidence" value="ECO:0007669"/>
    <property type="project" value="UniProtKB-EC"/>
</dbReference>
<keyword evidence="12 13" id="KW-0456">Lyase</keyword>
<dbReference type="InterPro" id="IPR006157">
    <property type="entry name" value="FolB_dom"/>
</dbReference>
<dbReference type="SUPFAM" id="SSF55620">
    <property type="entry name" value="Tetrahydrobiopterin biosynthesis enzymes-like"/>
    <property type="match status" value="1"/>
</dbReference>
<dbReference type="UniPathway" id="UPA00077">
    <property type="reaction ID" value="UER00154"/>
</dbReference>
<keyword evidence="9 15" id="KW-0418">Kinase</keyword>
<dbReference type="AlphaFoldDB" id="G9YHA5"/>
<dbReference type="Pfam" id="PF02152">
    <property type="entry name" value="FolB"/>
    <property type="match status" value="1"/>
</dbReference>
<dbReference type="EC" id="2.7.6.3" evidence="13"/>
<comment type="caution">
    <text evidence="15">The sequence shown here is derived from an EMBL/GenBank/DDBJ whole genome shotgun (WGS) entry which is preliminary data.</text>
</comment>
<comment type="pathway">
    <text evidence="4">Cofactor biosynthesis; tetrahydrofolate biosynthesis; 2-amino-4-hydroxy-6-hydroxymethyl-7,8-dihydropteridine diphosphate from 7,8-dihydroneopterin triphosphate: step 4/4.</text>
</comment>
<dbReference type="HOGENOM" id="CLU_023499_0_0_9"/>
<proteinExistence type="inferred from homology"/>
<evidence type="ECO:0000256" key="13">
    <source>
        <dbReference type="RuleBase" id="RU362079"/>
    </source>
</evidence>
<dbReference type="InterPro" id="IPR035907">
    <property type="entry name" value="Hppk_sf"/>
</dbReference>
<dbReference type="InterPro" id="IPR006156">
    <property type="entry name" value="Dihydroneopterin_aldolase"/>
</dbReference>
<organism evidence="15 16">
    <name type="scientific">Anaeroglobus geminatus F0357</name>
    <dbReference type="NCBI Taxonomy" id="861450"/>
    <lineage>
        <taxon>Bacteria</taxon>
        <taxon>Bacillati</taxon>
        <taxon>Bacillota</taxon>
        <taxon>Negativicutes</taxon>
        <taxon>Veillonellales</taxon>
        <taxon>Veillonellaceae</taxon>
        <taxon>Anaeroglobus</taxon>
    </lineage>
</organism>
<dbReference type="EMBL" id="AGCJ01000038">
    <property type="protein sequence ID" value="EHM41160.1"/>
    <property type="molecule type" value="Genomic_DNA"/>
</dbReference>
<comment type="similarity">
    <text evidence="6">In the N-terminal section; belongs to the DHNA family.</text>
</comment>
<dbReference type="FunFam" id="3.30.1130.10:FF:000003">
    <property type="entry name" value="7,8-dihydroneopterin aldolase"/>
    <property type="match status" value="1"/>
</dbReference>
<dbReference type="SMART" id="SM00905">
    <property type="entry name" value="FolB"/>
    <property type="match status" value="1"/>
</dbReference>
<dbReference type="InterPro" id="IPR043133">
    <property type="entry name" value="GTP-CH-I_C/QueF"/>
</dbReference>
<keyword evidence="7" id="KW-0808">Transferase</keyword>
<dbReference type="NCBIfam" id="TIGR01498">
    <property type="entry name" value="folK"/>
    <property type="match status" value="1"/>
</dbReference>
<evidence type="ECO:0000256" key="4">
    <source>
        <dbReference type="ARBA" id="ARBA00005051"/>
    </source>
</evidence>
<gene>
    <name evidence="15" type="ORF">HMPREF0080_01032</name>
</gene>
<dbReference type="SUPFAM" id="SSF55083">
    <property type="entry name" value="6-hydroxymethyl-7,8-dihydropterin pyrophosphokinase, HPPK"/>
    <property type="match status" value="1"/>
</dbReference>
<evidence type="ECO:0000256" key="3">
    <source>
        <dbReference type="ARBA" id="ARBA00005013"/>
    </source>
</evidence>
<evidence type="ECO:0000313" key="16">
    <source>
        <dbReference type="Proteomes" id="UP000005481"/>
    </source>
</evidence>
<dbReference type="CDD" id="cd00534">
    <property type="entry name" value="DHNA_DHNTPE"/>
    <property type="match status" value="1"/>
</dbReference>
<keyword evidence="8" id="KW-0547">Nucleotide-binding</keyword>
<evidence type="ECO:0000259" key="14">
    <source>
        <dbReference type="PROSITE" id="PS00794"/>
    </source>
</evidence>
<dbReference type="RefSeq" id="WP_006790014.1">
    <property type="nucleotide sequence ID" value="NZ_JH417584.1"/>
</dbReference>
<feature type="domain" description="7,8-dihydro-6-hydroxymethylpterin-pyrophosphokinase" evidence="14">
    <location>
        <begin position="207"/>
        <end position="218"/>
    </location>
</feature>
<keyword evidence="11 13" id="KW-0289">Folate biosynthesis</keyword>
<dbReference type="Proteomes" id="UP000005481">
    <property type="component" value="Unassembled WGS sequence"/>
</dbReference>
<dbReference type="STRING" id="861450.HMPREF0080_01032"/>
<protein>
    <recommendedName>
        <fullName evidence="13">Bifunctional folate synthesis protein</fullName>
    </recommendedName>
    <domain>
        <recommendedName>
            <fullName evidence="13">Dihydroneopterin aldolase</fullName>
            <shortName evidence="13">DHNA</shortName>
            <ecNumber evidence="13">4.1.2.25</ecNumber>
        </recommendedName>
        <alternativeName>
            <fullName evidence="13">7,8-dihydroneopterin aldolase</fullName>
        </alternativeName>
    </domain>
    <domain>
        <recommendedName>
            <fullName evidence="13">2-amino-4-hydroxy-6-hydroxymethyldihydropteridine pyrophosphokinase</fullName>
            <ecNumber evidence="13">2.7.6.3</ecNumber>
        </recommendedName>
        <alternativeName>
            <fullName evidence="13">6-hydroxymethyl-7,8-dihydropterin pyrophosphokinase</fullName>
            <shortName evidence="13">PPPK</shortName>
        </alternativeName>
        <alternativeName>
            <fullName evidence="13">7,8-dihydro-6-hydroxymethylpterin pyrophosphokinase</fullName>
            <shortName evidence="13">HPPK</shortName>
        </alternativeName>
    </domain>
</protein>
<evidence type="ECO:0000256" key="10">
    <source>
        <dbReference type="ARBA" id="ARBA00022840"/>
    </source>
</evidence>
<dbReference type="PANTHER" id="PTHR43071">
    <property type="entry name" value="2-AMINO-4-HYDROXY-6-HYDROXYMETHYLDIHYDROPTERIDINE PYROPHOSPHOKINASE"/>
    <property type="match status" value="1"/>
</dbReference>
<evidence type="ECO:0000256" key="12">
    <source>
        <dbReference type="ARBA" id="ARBA00023239"/>
    </source>
</evidence>
<comment type="catalytic activity">
    <reaction evidence="1">
        <text>6-hydroxymethyl-7,8-dihydropterin + ATP = (7,8-dihydropterin-6-yl)methyl diphosphate + AMP + H(+)</text>
        <dbReference type="Rhea" id="RHEA:11412"/>
        <dbReference type="ChEBI" id="CHEBI:15378"/>
        <dbReference type="ChEBI" id="CHEBI:30616"/>
        <dbReference type="ChEBI" id="CHEBI:44841"/>
        <dbReference type="ChEBI" id="CHEBI:72950"/>
        <dbReference type="ChEBI" id="CHEBI:456215"/>
        <dbReference type="EC" id="2.7.6.3"/>
    </reaction>
</comment>
<dbReference type="Pfam" id="PF01288">
    <property type="entry name" value="HPPK"/>
    <property type="match status" value="1"/>
</dbReference>
<dbReference type="Gene3D" id="3.30.1130.10">
    <property type="match status" value="1"/>
</dbReference>
<evidence type="ECO:0000313" key="15">
    <source>
        <dbReference type="EMBL" id="EHM41160.1"/>
    </source>
</evidence>
<evidence type="ECO:0000256" key="9">
    <source>
        <dbReference type="ARBA" id="ARBA00022777"/>
    </source>
</evidence>
<evidence type="ECO:0000256" key="1">
    <source>
        <dbReference type="ARBA" id="ARBA00000198"/>
    </source>
</evidence>
<evidence type="ECO:0000256" key="11">
    <source>
        <dbReference type="ARBA" id="ARBA00022909"/>
    </source>
</evidence>
<name>G9YHA5_9FIRM</name>
<reference evidence="15 16" key="1">
    <citation type="submission" date="2011-08" db="EMBL/GenBank/DDBJ databases">
        <authorList>
            <person name="Weinstock G."/>
            <person name="Sodergren E."/>
            <person name="Clifton S."/>
            <person name="Fulton L."/>
            <person name="Fulton B."/>
            <person name="Courtney L."/>
            <person name="Fronick C."/>
            <person name="Harrison M."/>
            <person name="Strong C."/>
            <person name="Farmer C."/>
            <person name="Delahaunty K."/>
            <person name="Markovic C."/>
            <person name="Hall O."/>
            <person name="Minx P."/>
            <person name="Tomlinson C."/>
            <person name="Mitreva M."/>
            <person name="Hou S."/>
            <person name="Chen J."/>
            <person name="Wollam A."/>
            <person name="Pepin K.H."/>
            <person name="Johnson M."/>
            <person name="Bhonagiri V."/>
            <person name="Zhang X."/>
            <person name="Suruliraj S."/>
            <person name="Warren W."/>
            <person name="Chinwalla A."/>
            <person name="Mardis E.R."/>
            <person name="Wilson R.K."/>
        </authorList>
    </citation>
    <scope>NUCLEOTIDE SEQUENCE [LARGE SCALE GENOMIC DNA]</scope>
    <source>
        <strain evidence="15 16">F0357</strain>
    </source>
</reference>
<dbReference type="GO" id="GO:0046654">
    <property type="term" value="P:tetrahydrofolate biosynthetic process"/>
    <property type="evidence" value="ECO:0007669"/>
    <property type="project" value="UniProtKB-UniRule"/>
</dbReference>
<comment type="function">
    <text evidence="13">Catalyzes the conversion of 7,8-dihydroneopterin to 6-hydroxymethyl-7,8-dihydropterin.</text>
</comment>
<dbReference type="GO" id="GO:0005524">
    <property type="term" value="F:ATP binding"/>
    <property type="evidence" value="ECO:0007669"/>
    <property type="project" value="UniProtKB-KW"/>
</dbReference>
<dbReference type="PANTHER" id="PTHR43071:SF1">
    <property type="entry name" value="2-AMINO-4-HYDROXY-6-HYDROXYMETHYLDIHYDROPTERIDINE PYROPHOSPHOKINASE"/>
    <property type="match status" value="1"/>
</dbReference>
<dbReference type="eggNOG" id="COG1539">
    <property type="taxonomic scope" value="Bacteria"/>
</dbReference>
<keyword evidence="10" id="KW-0067">ATP-binding</keyword>
<dbReference type="InterPro" id="IPR000550">
    <property type="entry name" value="Hppk"/>
</dbReference>
<keyword evidence="16" id="KW-1185">Reference proteome</keyword>
<dbReference type="OrthoDB" id="9808041at2"/>
<dbReference type="Gene3D" id="3.30.70.560">
    <property type="entry name" value="7,8-Dihydro-6-hydroxymethylpterin-pyrophosphokinase HPPK"/>
    <property type="match status" value="1"/>
</dbReference>
<dbReference type="eggNOG" id="COG0801">
    <property type="taxonomic scope" value="Bacteria"/>
</dbReference>
<evidence type="ECO:0000256" key="8">
    <source>
        <dbReference type="ARBA" id="ARBA00022741"/>
    </source>
</evidence>
<comment type="catalytic activity">
    <reaction evidence="2 13">
        <text>7,8-dihydroneopterin = 6-hydroxymethyl-7,8-dihydropterin + glycolaldehyde</text>
        <dbReference type="Rhea" id="RHEA:10540"/>
        <dbReference type="ChEBI" id="CHEBI:17001"/>
        <dbReference type="ChEBI" id="CHEBI:17071"/>
        <dbReference type="ChEBI" id="CHEBI:44841"/>
        <dbReference type="EC" id="4.1.2.25"/>
    </reaction>
</comment>
<dbReference type="GO" id="GO:0046656">
    <property type="term" value="P:folic acid biosynthetic process"/>
    <property type="evidence" value="ECO:0007669"/>
    <property type="project" value="UniProtKB-UniRule"/>
</dbReference>
<dbReference type="PROSITE" id="PS00794">
    <property type="entry name" value="HPPK"/>
    <property type="match status" value="1"/>
</dbReference>
<dbReference type="GO" id="GO:0004150">
    <property type="term" value="F:dihydroneopterin aldolase activity"/>
    <property type="evidence" value="ECO:0007669"/>
    <property type="project" value="UniProtKB-UniRule"/>
</dbReference>
<dbReference type="EC" id="4.1.2.25" evidence="13"/>
<sequence>MDEIIITGLALYGYHGCFPEERSKGQPFIVDLVLRLDLTRACRTDDLTDTVDYGKVCSIAAAVVEKTPYNLVEAAAQAVGDAVLKEFGTVESLTVTLHKPEAPLGFPFTDVAVRVERKRRNRFYVGLGSNEGDREGFMTQALQSLADDGALEVQAYSSLYETAPWGKEDQPLFLNAVAVVDTALTGAELLMRCRAVERSLGRIRHEKWGARTIDLDLLFSEREESHTAFLEMPHPYLTERAFVLVPLSEVAGNITINGKELTYWLKRLPEKDEIKKVKQPVRGYFIWKKF</sequence>
<accession>G9YHA5</accession>
<dbReference type="NCBIfam" id="TIGR00525">
    <property type="entry name" value="folB"/>
    <property type="match status" value="1"/>
</dbReference>